<accession>A9KT07</accession>
<keyword evidence="2" id="KW-1185">Reference proteome</keyword>
<evidence type="ECO:0000313" key="2">
    <source>
        <dbReference type="Proteomes" id="UP000000370"/>
    </source>
</evidence>
<dbReference type="Proteomes" id="UP000000370">
    <property type="component" value="Chromosome"/>
</dbReference>
<sequence>MWECTSYIAEFQLSVGNKDAEKCLELLNLMLSSMKKKWKINSSAFYRHMIEKTDNDNIGEQMLPGIIHDLENDEKLNFLRSKSKVSRNNKSLERKLILTLTI</sequence>
<dbReference type="EMBL" id="CP000885">
    <property type="protein sequence ID" value="ABX42218.1"/>
    <property type="molecule type" value="Genomic_DNA"/>
</dbReference>
<evidence type="ECO:0000313" key="1">
    <source>
        <dbReference type="EMBL" id="ABX42218.1"/>
    </source>
</evidence>
<dbReference type="STRING" id="357809.Cphy_1849"/>
<dbReference type="KEGG" id="cpy:Cphy_1849"/>
<dbReference type="AlphaFoldDB" id="A9KT07"/>
<proteinExistence type="predicted"/>
<dbReference type="RefSeq" id="WP_012199872.1">
    <property type="nucleotide sequence ID" value="NC_010001.1"/>
</dbReference>
<dbReference type="eggNOG" id="COG4783">
    <property type="taxonomic scope" value="Bacteria"/>
</dbReference>
<reference evidence="2" key="1">
    <citation type="submission" date="2007-11" db="EMBL/GenBank/DDBJ databases">
        <title>Complete genome sequence of Clostridium phytofermentans ISDg.</title>
        <authorList>
            <person name="Leschine S.B."/>
            <person name="Warnick T.A."/>
            <person name="Blanchard J.L."/>
            <person name="Schnell D.J."/>
            <person name="Petit E.L."/>
            <person name="LaTouf W.G."/>
            <person name="Copeland A."/>
            <person name="Lucas S."/>
            <person name="Lapidus A."/>
            <person name="Barry K."/>
            <person name="Glavina del Rio T."/>
            <person name="Dalin E."/>
            <person name="Tice H."/>
            <person name="Pitluck S."/>
            <person name="Kiss H."/>
            <person name="Brettin T."/>
            <person name="Bruce D."/>
            <person name="Detter J.C."/>
            <person name="Han C."/>
            <person name="Kuske C."/>
            <person name="Schmutz J."/>
            <person name="Larimer F."/>
            <person name="Land M."/>
            <person name="Hauser L."/>
            <person name="Kyrpides N."/>
            <person name="Kim E.A."/>
            <person name="Richardson P."/>
        </authorList>
    </citation>
    <scope>NUCLEOTIDE SEQUENCE [LARGE SCALE GENOMIC DNA]</scope>
    <source>
        <strain evidence="2">ATCC 700394 / DSM 18823 / ISDg</strain>
    </source>
</reference>
<protein>
    <submittedName>
        <fullName evidence="1">Uncharacterized protein</fullName>
    </submittedName>
</protein>
<gene>
    <name evidence="1" type="ordered locus">Cphy_1849</name>
</gene>
<organism evidence="1 2">
    <name type="scientific">Lachnoclostridium phytofermentans (strain ATCC 700394 / DSM 18823 / ISDg)</name>
    <name type="common">Clostridium phytofermentans</name>
    <dbReference type="NCBI Taxonomy" id="357809"/>
    <lineage>
        <taxon>Bacteria</taxon>
        <taxon>Bacillati</taxon>
        <taxon>Bacillota</taxon>
        <taxon>Clostridia</taxon>
        <taxon>Lachnospirales</taxon>
        <taxon>Lachnospiraceae</taxon>
    </lineage>
</organism>
<dbReference type="HOGENOM" id="CLU_2272504_0_0_9"/>
<name>A9KT07_LACP7</name>